<dbReference type="InParanoid" id="A0A0V1AKB7"/>
<organism evidence="1 2">
    <name type="scientific">Trichinella spiralis</name>
    <name type="common">Trichina worm</name>
    <dbReference type="NCBI Taxonomy" id="6334"/>
    <lineage>
        <taxon>Eukaryota</taxon>
        <taxon>Metazoa</taxon>
        <taxon>Ecdysozoa</taxon>
        <taxon>Nematoda</taxon>
        <taxon>Enoplea</taxon>
        <taxon>Dorylaimia</taxon>
        <taxon>Trichinellida</taxon>
        <taxon>Trichinellidae</taxon>
        <taxon>Trichinella</taxon>
    </lineage>
</organism>
<evidence type="ECO:0000313" key="1">
    <source>
        <dbReference type="EMBL" id="KRY25204.1"/>
    </source>
</evidence>
<dbReference type="Proteomes" id="UP000054776">
    <property type="component" value="Unassembled WGS sequence"/>
</dbReference>
<dbReference type="OrthoDB" id="10066040at2759"/>
<dbReference type="AlphaFoldDB" id="A0A0V1AKB7"/>
<keyword evidence="2" id="KW-1185">Reference proteome</keyword>
<name>A0A0V1AKB7_TRISP</name>
<dbReference type="EMBL" id="JYDH01001103">
    <property type="protein sequence ID" value="KRY25204.1"/>
    <property type="molecule type" value="Genomic_DNA"/>
</dbReference>
<accession>A0A0V1AKB7</accession>
<reference evidence="1 2" key="1">
    <citation type="submission" date="2015-01" db="EMBL/GenBank/DDBJ databases">
        <title>Evolution of Trichinella species and genotypes.</title>
        <authorList>
            <person name="Korhonen P.K."/>
            <person name="Edoardo P."/>
            <person name="Giuseppe L.R."/>
            <person name="Gasser R.B."/>
        </authorList>
    </citation>
    <scope>NUCLEOTIDE SEQUENCE [LARGE SCALE GENOMIC DNA]</scope>
    <source>
        <strain evidence="1">ISS3</strain>
    </source>
</reference>
<sequence length="39" mass="4524">MRKELEYFLENSERPVRELNPGPLAPKARIIPLDQQATC</sequence>
<protein>
    <submittedName>
        <fullName evidence="1">Uncharacterized protein</fullName>
    </submittedName>
</protein>
<gene>
    <name evidence="1" type="ORF">T01_10665</name>
</gene>
<proteinExistence type="predicted"/>
<comment type="caution">
    <text evidence="1">The sequence shown here is derived from an EMBL/GenBank/DDBJ whole genome shotgun (WGS) entry which is preliminary data.</text>
</comment>
<evidence type="ECO:0000313" key="2">
    <source>
        <dbReference type="Proteomes" id="UP000054776"/>
    </source>
</evidence>